<evidence type="ECO:0000313" key="8">
    <source>
        <dbReference type="EMBL" id="GAT44750.1"/>
    </source>
</evidence>
<dbReference type="HAMAP" id="MF_03048">
    <property type="entry name" value="Urm1"/>
    <property type="match status" value="1"/>
</dbReference>
<proteinExistence type="inferred from homology"/>
<sequence length="716" mass="78933">MSGTGVSVPVVIRRLFNAISTLSVSKEYLLQRKRSKEFESSKGKSPLHAAALSTELELDPGSDAGLPPPPPRRPETVPHPQPRQQPPPPRPQIRDEPEVPPETPDTIHLLLQNPALYEPLRTPRYPIVLCHGLYGFDERGPASFPSLRMHYWANVLKILRDKIGAQVLVTSVPGTGSIESRAEVLHMQLESKARGRGINFLAHSMGGLDCRHLITHIKPSEYVPLSLTSVSTPHRGSPFMDWCAENIGIGKLKREEFISRSSPSFSLGQLPSSLTKLVLNLVDSPAYTNLRTSYLNEVFNPQTPDDPRVKYFSVASRMPGANIWHPFWLPKLVLDGVEARDRERLRQLWETGESDDPLWRHDREWGNDGLVTVQSAKWGEFLGIMEGCDHWEMRGARGLEFGVDLPAIPGIGLGSSSSAAEASQQGDGWGLMDWGRFVRAWKREEKTQRDASPSQTNEEQIKQKADDALVEESTQKTSTAFDWLIEQVPSVPLPLPLLGGSSSKSGKAQAVEDARRLTEAEVGALHGENGKKKKPVNELATKADLERFYVALSRKLYDEGFNNTRASYVLFGSVGSPSVTSPKSSRTITMSSDTIALKVEFGGGLELLFSNERTHKVTVPATVPRAASGCGSGSGSGDGDGETKTQTTKPADIAFLIRYLRDNLLKERDELFMENETVRPGILVLVNDTDWELEGEGEYALKNGDEIVFISTLHGG</sequence>
<comment type="pathway">
    <text evidence="5 6">tRNA modification; 5-methoxycarbonylmethyl-2-thiouridine-tRNA biosynthesis.</text>
</comment>
<dbReference type="Pfam" id="PF09138">
    <property type="entry name" value="Urm1"/>
    <property type="match status" value="1"/>
</dbReference>
<keyword evidence="2 5" id="KW-1017">Isopeptide bond</keyword>
<name>A0ABQ0L0Q7_MYCCL</name>
<feature type="region of interest" description="Disordered" evidence="7">
    <location>
        <begin position="626"/>
        <end position="647"/>
    </location>
</feature>
<evidence type="ECO:0000256" key="6">
    <source>
        <dbReference type="RuleBase" id="RU361182"/>
    </source>
</evidence>
<evidence type="ECO:0000256" key="1">
    <source>
        <dbReference type="ARBA" id="ARBA00022490"/>
    </source>
</evidence>
<dbReference type="InterPro" id="IPR029058">
    <property type="entry name" value="AB_hydrolase_fold"/>
</dbReference>
<keyword evidence="1 5" id="KW-0963">Cytoplasm</keyword>
<keyword evidence="4 5" id="KW-0833">Ubl conjugation pathway</keyword>
<dbReference type="InterPro" id="IPR012675">
    <property type="entry name" value="Beta-grasp_dom_sf"/>
</dbReference>
<feature type="region of interest" description="Disordered" evidence="7">
    <location>
        <begin position="444"/>
        <end position="472"/>
    </location>
</feature>
<feature type="cross-link" description="Glycyl lysine isopeptide (Gly-Lys) (interchain with K-? in acceptor proteins)" evidence="5">
    <location>
        <position position="716"/>
    </location>
</feature>
<comment type="function">
    <text evidence="5">Acts as a sulfur carrier required for 2-thiolation of mcm(5)S(2)U at tRNA wobble positions of cytosolic tRNA(Lys), tRNA(Glu) and tRNA(Gln). Serves as sulfur donor in tRNA 2-thiolation reaction by being thiocarboxylated (-COSH) at its C-terminus by the MOCS3 homolog UBA4. The sulfur is then transferred to tRNA to form 2-thiolation of mcm(5)S(2)U. Prior mcm(5) tRNA modification by the elongator complex is required for 2-thiolation. Also acts as a ubiquitin-like protein (UBL) that is covalently conjugated via an isopeptide bond to lysine residues of target proteins such as AHP1. The thiocarboxylated form serves as substrate for conjugation and oxidative stress specifically induces the formation of UBL-protein conjugates.</text>
</comment>
<evidence type="ECO:0000313" key="9">
    <source>
        <dbReference type="Proteomes" id="UP000815677"/>
    </source>
</evidence>
<keyword evidence="3 5" id="KW-0819">tRNA processing</keyword>
<comment type="PTM">
    <text evidence="5">C-terminal thiocarboxylation occurs in 2 steps, it is first acyl-adenylated (-COAMP) via the hesA/moeB/thiF part of UBA4, then thiocarboxylated (-COSH) via the rhodanese domain of UBA4.</text>
</comment>
<gene>
    <name evidence="5" type="primary">URM1</name>
    <name evidence="8" type="ORF">MCHLO_02361</name>
</gene>
<dbReference type="EMBL" id="DF840172">
    <property type="protein sequence ID" value="GAT44750.1"/>
    <property type="molecule type" value="Genomic_DNA"/>
</dbReference>
<evidence type="ECO:0000256" key="5">
    <source>
        <dbReference type="HAMAP-Rule" id="MF_03048"/>
    </source>
</evidence>
<protein>
    <recommendedName>
        <fullName evidence="5 6">Ubiquitin-related modifier 1</fullName>
    </recommendedName>
</protein>
<reference evidence="8" key="1">
    <citation type="submission" date="2014-09" db="EMBL/GenBank/DDBJ databases">
        <title>Genome sequence of the luminous mushroom Mycena chlorophos for searching fungal bioluminescence genes.</title>
        <authorList>
            <person name="Tanaka Y."/>
            <person name="Kasuga D."/>
            <person name="Oba Y."/>
            <person name="Hase S."/>
            <person name="Sato K."/>
            <person name="Oba Y."/>
            <person name="Sakakibara Y."/>
        </authorList>
    </citation>
    <scope>NUCLEOTIDE SEQUENCE</scope>
</reference>
<dbReference type="SUPFAM" id="SSF53474">
    <property type="entry name" value="alpha/beta-Hydrolases"/>
    <property type="match status" value="1"/>
</dbReference>
<dbReference type="Gene3D" id="3.40.50.1820">
    <property type="entry name" value="alpha/beta hydrolase"/>
    <property type="match status" value="1"/>
</dbReference>
<comment type="subcellular location">
    <subcellularLocation>
        <location evidence="5 6">Cytoplasm</location>
    </subcellularLocation>
</comment>
<evidence type="ECO:0000256" key="7">
    <source>
        <dbReference type="SAM" id="MobiDB-lite"/>
    </source>
</evidence>
<organism evidence="8 9">
    <name type="scientific">Mycena chlorophos</name>
    <name type="common">Agaric fungus</name>
    <name type="synonym">Agaricus chlorophos</name>
    <dbReference type="NCBI Taxonomy" id="658473"/>
    <lineage>
        <taxon>Eukaryota</taxon>
        <taxon>Fungi</taxon>
        <taxon>Dikarya</taxon>
        <taxon>Basidiomycota</taxon>
        <taxon>Agaricomycotina</taxon>
        <taxon>Agaricomycetes</taxon>
        <taxon>Agaricomycetidae</taxon>
        <taxon>Agaricales</taxon>
        <taxon>Marasmiineae</taxon>
        <taxon>Mycenaceae</taxon>
        <taxon>Mycena</taxon>
    </lineage>
</organism>
<comment type="similarity">
    <text evidence="5 6">Belongs to the URM1 family.</text>
</comment>
<dbReference type="Gene3D" id="3.10.20.30">
    <property type="match status" value="1"/>
</dbReference>
<dbReference type="InterPro" id="IPR015221">
    <property type="entry name" value="Urm1"/>
</dbReference>
<evidence type="ECO:0000256" key="4">
    <source>
        <dbReference type="ARBA" id="ARBA00022786"/>
    </source>
</evidence>
<dbReference type="InterPro" id="IPR016155">
    <property type="entry name" value="Mopterin_synth/thiamin_S_b"/>
</dbReference>
<dbReference type="PANTHER" id="PTHR14986">
    <property type="entry name" value="RURM1 PROTEIN"/>
    <property type="match status" value="1"/>
</dbReference>
<accession>A0ABQ0L0Q7</accession>
<keyword evidence="9" id="KW-1185">Reference proteome</keyword>
<evidence type="ECO:0000256" key="3">
    <source>
        <dbReference type="ARBA" id="ARBA00022694"/>
    </source>
</evidence>
<dbReference type="CDD" id="cd01764">
    <property type="entry name" value="Ubl_Urm1"/>
    <property type="match status" value="1"/>
</dbReference>
<dbReference type="SUPFAM" id="SSF54285">
    <property type="entry name" value="MoaD/ThiS"/>
    <property type="match status" value="1"/>
</dbReference>
<feature type="region of interest" description="Disordered" evidence="7">
    <location>
        <begin position="34"/>
        <end position="105"/>
    </location>
</feature>
<feature type="modified residue" description="1-thioglycine" evidence="5">
    <location>
        <position position="716"/>
    </location>
</feature>
<feature type="compositionally biased region" description="Pro residues" evidence="7">
    <location>
        <begin position="66"/>
        <end position="91"/>
    </location>
</feature>
<dbReference type="Proteomes" id="UP000815677">
    <property type="component" value="Unassembled WGS sequence"/>
</dbReference>
<evidence type="ECO:0000256" key="2">
    <source>
        <dbReference type="ARBA" id="ARBA00022499"/>
    </source>
</evidence>